<sequence length="259" mass="26600">MPIVESADGTPIHVESTGDGPAVVVVNGAFSTAADASGIADALVRAGFTAVLYDRRARAGSGDTRPFAPEREADDLAAVIAGVGGAAAVLGHSSGAVLALFAASLGVPTGTLVLSEPPFHFGQDDPPSDLPERLQLAVDEGREADAVTTFQTEGIGLPPAMVEQIRSSPMFAGLVALAQSTVYDATLTRQISTPTAAMREVGVPVVVLTGTDTFPFLHAASERLAEEVSGAVFVEVPESVQHRLDPEATSRVVAAHLRP</sequence>
<dbReference type="InterPro" id="IPR029058">
    <property type="entry name" value="AB_hydrolase_fold"/>
</dbReference>
<keyword evidence="2" id="KW-0378">Hydrolase</keyword>
<proteinExistence type="predicted"/>
<dbReference type="Proteomes" id="UP000321034">
    <property type="component" value="Unassembled WGS sequence"/>
</dbReference>
<dbReference type="AlphaFoldDB" id="A0A5C8HX07"/>
<name>A0A5C8HX07_9MICO</name>
<dbReference type="PANTHER" id="PTHR43433">
    <property type="entry name" value="HYDROLASE, ALPHA/BETA FOLD FAMILY PROTEIN"/>
    <property type="match status" value="1"/>
</dbReference>
<dbReference type="EMBL" id="VRSV01000002">
    <property type="protein sequence ID" value="TXK09782.1"/>
    <property type="molecule type" value="Genomic_DNA"/>
</dbReference>
<comment type="caution">
    <text evidence="2">The sequence shown here is derived from an EMBL/GenBank/DDBJ whole genome shotgun (WGS) entry which is preliminary data.</text>
</comment>
<dbReference type="RefSeq" id="WP_147894984.1">
    <property type="nucleotide sequence ID" value="NZ_BAAANR010000001.1"/>
</dbReference>
<dbReference type="InterPro" id="IPR000073">
    <property type="entry name" value="AB_hydrolase_1"/>
</dbReference>
<dbReference type="Gene3D" id="3.40.50.1820">
    <property type="entry name" value="alpha/beta hydrolase"/>
    <property type="match status" value="1"/>
</dbReference>
<dbReference type="Pfam" id="PF12697">
    <property type="entry name" value="Abhydrolase_6"/>
    <property type="match status" value="1"/>
</dbReference>
<accession>A0A5C8HX07</accession>
<dbReference type="GO" id="GO:0016787">
    <property type="term" value="F:hydrolase activity"/>
    <property type="evidence" value="ECO:0007669"/>
    <property type="project" value="UniProtKB-KW"/>
</dbReference>
<protein>
    <submittedName>
        <fullName evidence="2">Alpha/beta hydrolase</fullName>
    </submittedName>
</protein>
<feature type="domain" description="AB hydrolase-1" evidence="1">
    <location>
        <begin position="23"/>
        <end position="238"/>
    </location>
</feature>
<dbReference type="SUPFAM" id="SSF53474">
    <property type="entry name" value="alpha/beta-Hydrolases"/>
    <property type="match status" value="1"/>
</dbReference>
<dbReference type="OrthoDB" id="63519at2"/>
<dbReference type="InterPro" id="IPR050471">
    <property type="entry name" value="AB_hydrolase"/>
</dbReference>
<keyword evidence="3" id="KW-1185">Reference proteome</keyword>
<dbReference type="PANTHER" id="PTHR43433:SF5">
    <property type="entry name" value="AB HYDROLASE-1 DOMAIN-CONTAINING PROTEIN"/>
    <property type="match status" value="1"/>
</dbReference>
<reference evidence="2 3" key="1">
    <citation type="submission" date="2019-08" db="EMBL/GenBank/DDBJ databases">
        <authorList>
            <person name="Dong K."/>
        </authorList>
    </citation>
    <scope>NUCLEOTIDE SEQUENCE [LARGE SCALE GENOMIC DNA]</scope>
    <source>
        <strain evidence="2 3">JCM14558</strain>
    </source>
</reference>
<evidence type="ECO:0000259" key="1">
    <source>
        <dbReference type="Pfam" id="PF12697"/>
    </source>
</evidence>
<evidence type="ECO:0000313" key="2">
    <source>
        <dbReference type="EMBL" id="TXK09782.1"/>
    </source>
</evidence>
<evidence type="ECO:0000313" key="3">
    <source>
        <dbReference type="Proteomes" id="UP000321034"/>
    </source>
</evidence>
<gene>
    <name evidence="2" type="ORF">FVP77_12875</name>
</gene>
<organism evidence="2 3">
    <name type="scientific">Microbacterium hatanonis</name>
    <dbReference type="NCBI Taxonomy" id="404366"/>
    <lineage>
        <taxon>Bacteria</taxon>
        <taxon>Bacillati</taxon>
        <taxon>Actinomycetota</taxon>
        <taxon>Actinomycetes</taxon>
        <taxon>Micrococcales</taxon>
        <taxon>Microbacteriaceae</taxon>
        <taxon>Microbacterium</taxon>
    </lineage>
</organism>